<sequence length="52" mass="5915">MHENSPHAKYCFSSSMNVFAKAQGIVKAKHRFLVQDARYSSSPLVDSHFFVL</sequence>
<dbReference type="KEGG" id="kpe:KPK_3640"/>
<name>B5XYA4_KLEV3</name>
<organism evidence="1 2">
    <name type="scientific">Klebsiella variicola (strain 342)</name>
    <name type="common">Klebsiella pneumoniae</name>
    <dbReference type="NCBI Taxonomy" id="507522"/>
    <lineage>
        <taxon>Bacteria</taxon>
        <taxon>Pseudomonadati</taxon>
        <taxon>Pseudomonadota</taxon>
        <taxon>Gammaproteobacteria</taxon>
        <taxon>Enterobacterales</taxon>
        <taxon>Enterobacteriaceae</taxon>
        <taxon>Klebsiella/Raoultella group</taxon>
        <taxon>Klebsiella</taxon>
        <taxon>Klebsiella pneumoniae complex</taxon>
    </lineage>
</organism>
<proteinExistence type="predicted"/>
<reference evidence="1 2" key="1">
    <citation type="journal article" date="2008" name="PLoS Genet.">
        <title>Complete genome sequence of the N2-fixing broad host range endophyte Klebsiella pneumoniae 342 and virulence predictions verified in mice.</title>
        <authorList>
            <person name="Fouts D.E."/>
            <person name="Tyler H.L."/>
            <person name="DeBoy R.T."/>
            <person name="Daugherty S."/>
            <person name="Ren Q."/>
            <person name="Badger J.H."/>
            <person name="Durkin A.S."/>
            <person name="Huot H."/>
            <person name="Shrivastava S."/>
            <person name="Kothari S."/>
            <person name="Dodson R.J."/>
            <person name="Mohamoud Y."/>
            <person name="Khouri H."/>
            <person name="Roesch L.F."/>
            <person name="Krogfelt K.A."/>
            <person name="Struve C."/>
            <person name="Triplett E.W."/>
            <person name="Methe B.A."/>
        </authorList>
    </citation>
    <scope>NUCLEOTIDE SEQUENCE [LARGE SCALE GENOMIC DNA]</scope>
    <source>
        <strain evidence="1 2">342</strain>
    </source>
</reference>
<dbReference type="EMBL" id="CP000964">
    <property type="protein sequence ID" value="ACI09973.1"/>
    <property type="molecule type" value="Genomic_DNA"/>
</dbReference>
<dbReference type="Proteomes" id="UP000001734">
    <property type="component" value="Chromosome"/>
</dbReference>
<dbReference type="AlphaFoldDB" id="B5XYA4"/>
<evidence type="ECO:0000313" key="1">
    <source>
        <dbReference type="EMBL" id="ACI09973.1"/>
    </source>
</evidence>
<accession>B5XYA4</accession>
<gene>
    <name evidence="1" type="ordered locus">KPK_3640</name>
</gene>
<dbReference type="HOGENOM" id="CLU_214372_0_0_6"/>
<dbReference type="BioCyc" id="KPNE507522:GI0B-3622-MONOMER"/>
<protein>
    <submittedName>
        <fullName evidence="1">Uncharacterized protein</fullName>
    </submittedName>
</protein>
<evidence type="ECO:0000313" key="2">
    <source>
        <dbReference type="Proteomes" id="UP000001734"/>
    </source>
</evidence>